<name>A0A928V3I1_9GAMM</name>
<evidence type="ECO:0000313" key="2">
    <source>
        <dbReference type="EMBL" id="MBE8715959.1"/>
    </source>
</evidence>
<comment type="caution">
    <text evidence="2">The sequence shown here is derived from an EMBL/GenBank/DDBJ whole genome shotgun (WGS) entry which is preliminary data.</text>
</comment>
<evidence type="ECO:0000313" key="3">
    <source>
        <dbReference type="Proteomes" id="UP000652567"/>
    </source>
</evidence>
<feature type="transmembrane region" description="Helical" evidence="1">
    <location>
        <begin position="42"/>
        <end position="61"/>
    </location>
</feature>
<gene>
    <name evidence="2" type="ORF">C4F51_02000</name>
</gene>
<keyword evidence="1" id="KW-0472">Membrane</keyword>
<keyword evidence="3" id="KW-1185">Reference proteome</keyword>
<evidence type="ECO:0000256" key="1">
    <source>
        <dbReference type="SAM" id="Phobius"/>
    </source>
</evidence>
<keyword evidence="1" id="KW-1133">Transmembrane helix</keyword>
<proteinExistence type="predicted"/>
<dbReference type="AlphaFoldDB" id="A0A928V3I1"/>
<accession>A0A928V3I1</accession>
<keyword evidence="1" id="KW-0812">Transmembrane</keyword>
<reference evidence="2" key="1">
    <citation type="submission" date="2018-07" db="EMBL/GenBank/DDBJ databases">
        <title>Genome assembly of strain Ka43.</title>
        <authorList>
            <person name="Kukolya J."/>
            <person name="Nagy I."/>
            <person name="Horvath B."/>
            <person name="Toth A."/>
        </authorList>
    </citation>
    <scope>NUCLEOTIDE SEQUENCE</scope>
    <source>
        <strain evidence="2">KB43</strain>
    </source>
</reference>
<sequence length="107" mass="11898">MVVLVLGFFVLICGLLMMRNPELDRLLKKNDEAEWATVMRPSLSGYVNSFGIIPLFTWVLAHGYEKSASEQVRTVGSASLKRAMRAKYCMLVGVVLIATGFLLALFL</sequence>
<dbReference type="Proteomes" id="UP000652567">
    <property type="component" value="Unassembled WGS sequence"/>
</dbReference>
<dbReference type="EMBL" id="PRDL01000001">
    <property type="protein sequence ID" value="MBE8715959.1"/>
    <property type="molecule type" value="Genomic_DNA"/>
</dbReference>
<feature type="transmembrane region" description="Helical" evidence="1">
    <location>
        <begin position="88"/>
        <end position="106"/>
    </location>
</feature>
<dbReference type="RefSeq" id="WP_193906698.1">
    <property type="nucleotide sequence ID" value="NZ_PRDL01000001.1"/>
</dbReference>
<protein>
    <submittedName>
        <fullName evidence="2">Uncharacterized protein</fullName>
    </submittedName>
</protein>
<organism evidence="2 3">
    <name type="scientific">Cellvibrio polysaccharolyticus</name>
    <dbReference type="NCBI Taxonomy" id="2082724"/>
    <lineage>
        <taxon>Bacteria</taxon>
        <taxon>Pseudomonadati</taxon>
        <taxon>Pseudomonadota</taxon>
        <taxon>Gammaproteobacteria</taxon>
        <taxon>Cellvibrionales</taxon>
        <taxon>Cellvibrionaceae</taxon>
        <taxon>Cellvibrio</taxon>
    </lineage>
</organism>